<dbReference type="Pfam" id="PF13304">
    <property type="entry name" value="AAA_21"/>
    <property type="match status" value="1"/>
</dbReference>
<evidence type="ECO:0000313" key="2">
    <source>
        <dbReference type="EMBL" id="ADP73415.1"/>
    </source>
</evidence>
<dbReference type="SUPFAM" id="SSF52540">
    <property type="entry name" value="P-loop containing nucleoside triphosphate hydrolases"/>
    <property type="match status" value="1"/>
</dbReference>
<dbReference type="SMART" id="SM00382">
    <property type="entry name" value="AAA"/>
    <property type="match status" value="1"/>
</dbReference>
<gene>
    <name evidence="2" type="ORF">GY4MC1_0585</name>
</gene>
<dbReference type="InterPro" id="IPR027417">
    <property type="entry name" value="P-loop_NTPase"/>
</dbReference>
<dbReference type="KEGG" id="gmc:GY4MC1_0585"/>
<accession>A0A7U3YD90</accession>
<dbReference type="PANTHER" id="PTHR43581">
    <property type="entry name" value="ATP/GTP PHOSPHATASE"/>
    <property type="match status" value="1"/>
</dbReference>
<dbReference type="EMBL" id="CP002293">
    <property type="protein sequence ID" value="ADP73415.1"/>
    <property type="molecule type" value="Genomic_DNA"/>
</dbReference>
<dbReference type="Gene3D" id="3.40.50.300">
    <property type="entry name" value="P-loop containing nucleotide triphosphate hydrolases"/>
    <property type="match status" value="1"/>
</dbReference>
<proteinExistence type="predicted"/>
<dbReference type="Pfam" id="PF13175">
    <property type="entry name" value="AAA_15"/>
    <property type="match status" value="1"/>
</dbReference>
<dbReference type="InterPro" id="IPR003593">
    <property type="entry name" value="AAA+_ATPase"/>
</dbReference>
<dbReference type="AlphaFoldDB" id="A0A7U3YD90"/>
<sequence>MSTHHRNLIKSIYIKKFRKLKEIKFDIAERITVIAGHNGIGKSTILGLIANGSELKGHYSYFDKTFQSKFEEIFHLDINYDYTQNQDEKYSVILSYKYNNNDIYKYCTVTKHGKRLRIVPRNATKEGKQINQEIDGIGTSAKVPIPTLYVGMSRVIPIGESKSEHYTLTHTSSIHEEDLNYLIECFKEIIGNEKLNKERASKQDLKYSTKRSIGPDFQEYSYKSVSLGQDSLSSILTAVMSFRKLKRELGDQYHGGILVIDEIDACLHPSAQKNLLKVLDKATKQLDLQIICTSHSLTVIQEVLGKQINTKQNKNDQRLYYNVVYIQDTARPRIMKNPSYKKIKNDMFLRLNSYQDDKQDVKIYFEDDEALFFFNQIEKIVSDKLEIEGLRLDKISAQISCDTLLKLPSKDSYFHSVIIVLDGDVSQQGMYHPIINENENICTLPGPESPERIIHLYLKELIDNTDHDFWTNNQDNITVQFTRDTILKELDEELSATNGSNGKRKRRDMYKKWFNEFKTVFERTNIISYWLNDNPEEAQKFIDGFNKSIKYIRTFYIQNDH</sequence>
<name>A0A7U3YD90_GEOS0</name>
<protein>
    <submittedName>
        <fullName evidence="2">AAA ATPase</fullName>
    </submittedName>
</protein>
<evidence type="ECO:0000259" key="1">
    <source>
        <dbReference type="SMART" id="SM00382"/>
    </source>
</evidence>
<reference evidence="2" key="1">
    <citation type="submission" date="2010-10" db="EMBL/GenBank/DDBJ databases">
        <title>Complete sequence of chromosome of Geobacillus sp. Y4.1MC1.</title>
        <authorList>
            <consortium name="US DOE Joint Genome Institute"/>
            <person name="Lucas S."/>
            <person name="Copeland A."/>
            <person name="Lapidus A."/>
            <person name="Cheng J.-F."/>
            <person name="Bruce D."/>
            <person name="Goodwin L."/>
            <person name="Pitluck S."/>
            <person name="Chertkov O."/>
            <person name="Zhang X."/>
            <person name="Detter J.C."/>
            <person name="Han C."/>
            <person name="Tapia R."/>
            <person name="Land M."/>
            <person name="Hauser L."/>
            <person name="Jeffries C."/>
            <person name="Kyrpides N."/>
            <person name="Ivanova N."/>
            <person name="Ovchinnikova G."/>
            <person name="Brumm P."/>
            <person name="Mead D."/>
            <person name="Woyke T."/>
        </authorList>
    </citation>
    <scope>NUCLEOTIDE SEQUENCE [LARGE SCALE GENOMIC DNA]</scope>
    <source>
        <strain evidence="2">Y4.1MC1</strain>
    </source>
</reference>
<dbReference type="PANTHER" id="PTHR43581:SF2">
    <property type="entry name" value="EXCINUCLEASE ATPASE SUBUNIT"/>
    <property type="match status" value="1"/>
</dbReference>
<feature type="domain" description="AAA+ ATPase" evidence="1">
    <location>
        <begin position="28"/>
        <end position="314"/>
    </location>
</feature>
<dbReference type="InterPro" id="IPR051396">
    <property type="entry name" value="Bact_Antivir_Def_Nuclease"/>
</dbReference>
<dbReference type="InterPro" id="IPR041685">
    <property type="entry name" value="AAA_GajA/Old/RecF-like"/>
</dbReference>
<organism evidence="2">
    <name type="scientific">Geobacillus sp. (strain Y4.1MC1)</name>
    <dbReference type="NCBI Taxonomy" id="581103"/>
    <lineage>
        <taxon>Bacteria</taxon>
        <taxon>Bacillati</taxon>
        <taxon>Bacillota</taxon>
        <taxon>Bacilli</taxon>
        <taxon>Bacillales</taxon>
        <taxon>Anoxybacillaceae</taxon>
        <taxon>Geobacillus</taxon>
    </lineage>
</organism>
<dbReference type="InterPro" id="IPR003959">
    <property type="entry name" value="ATPase_AAA_core"/>
</dbReference>